<sequence length="39" mass="4467">MGVSHLFTLFPFLSFPLSHIFPVILPLIMQTFALNILCF</sequence>
<name>A0A069QJB4_HOYLO</name>
<dbReference type="EMBL" id="JNGW01000076">
    <property type="protein sequence ID" value="KDR52129.1"/>
    <property type="molecule type" value="Genomic_DNA"/>
</dbReference>
<accession>A0A069QJB4</accession>
<dbReference type="AlphaFoldDB" id="A0A069QJB4"/>
<comment type="caution">
    <text evidence="2">The sequence shown here is derived from an EMBL/GenBank/DDBJ whole genome shotgun (WGS) entry which is preliminary data.</text>
</comment>
<evidence type="ECO:0000256" key="1">
    <source>
        <dbReference type="SAM" id="Phobius"/>
    </source>
</evidence>
<reference evidence="2 3" key="1">
    <citation type="submission" date="2013-08" db="EMBL/GenBank/DDBJ databases">
        <authorList>
            <person name="Weinstock G."/>
            <person name="Sodergren E."/>
            <person name="Wylie T."/>
            <person name="Fulton L."/>
            <person name="Fulton R."/>
            <person name="Fronick C."/>
            <person name="O'Laughlin M."/>
            <person name="Godfrey J."/>
            <person name="Miner T."/>
            <person name="Herter B."/>
            <person name="Appelbaum E."/>
            <person name="Cordes M."/>
            <person name="Lek S."/>
            <person name="Wollam A."/>
            <person name="Pepin K.H."/>
            <person name="Palsikar V.B."/>
            <person name="Mitreva M."/>
            <person name="Wilson R.K."/>
        </authorList>
    </citation>
    <scope>NUCLEOTIDE SEQUENCE [LARGE SCALE GENOMIC DNA]</scope>
    <source>
        <strain evidence="2 3">ATCC 15930</strain>
    </source>
</reference>
<keyword evidence="1" id="KW-1133">Transmembrane helix</keyword>
<protein>
    <submittedName>
        <fullName evidence="2">Uncharacterized protein</fullName>
    </submittedName>
</protein>
<keyword evidence="1" id="KW-0812">Transmembrane</keyword>
<feature type="transmembrane region" description="Helical" evidence="1">
    <location>
        <begin position="20"/>
        <end position="38"/>
    </location>
</feature>
<dbReference type="PATRIC" id="fig|1122985.7.peg.1826"/>
<evidence type="ECO:0000313" key="2">
    <source>
        <dbReference type="EMBL" id="KDR52129.1"/>
    </source>
</evidence>
<dbReference type="Proteomes" id="UP000027442">
    <property type="component" value="Unassembled WGS sequence"/>
</dbReference>
<evidence type="ECO:0000313" key="3">
    <source>
        <dbReference type="Proteomes" id="UP000027442"/>
    </source>
</evidence>
<keyword evidence="3" id="KW-1185">Reference proteome</keyword>
<dbReference type="HOGENOM" id="CLU_3314641_0_0_10"/>
<gene>
    <name evidence="2" type="ORF">HMPREF1991_01754</name>
</gene>
<organism evidence="2 3">
    <name type="scientific">Hoylesella loescheii DSM 19665 = JCM 12249 = ATCC 15930</name>
    <dbReference type="NCBI Taxonomy" id="1122985"/>
    <lineage>
        <taxon>Bacteria</taxon>
        <taxon>Pseudomonadati</taxon>
        <taxon>Bacteroidota</taxon>
        <taxon>Bacteroidia</taxon>
        <taxon>Bacteroidales</taxon>
        <taxon>Prevotellaceae</taxon>
        <taxon>Hoylesella</taxon>
    </lineage>
</organism>
<proteinExistence type="predicted"/>
<keyword evidence="1" id="KW-0472">Membrane</keyword>